<name>A0A419V7U7_9BACL</name>
<organism evidence="4 5">
    <name type="scientific">Sinobaca qinghaiensis</name>
    <dbReference type="NCBI Taxonomy" id="342944"/>
    <lineage>
        <taxon>Bacteria</taxon>
        <taxon>Bacillati</taxon>
        <taxon>Bacillota</taxon>
        <taxon>Bacilli</taxon>
        <taxon>Bacillales</taxon>
        <taxon>Sporolactobacillaceae</taxon>
        <taxon>Sinobaca</taxon>
    </lineage>
</organism>
<evidence type="ECO:0000256" key="2">
    <source>
        <dbReference type="ARBA" id="ARBA00005721"/>
    </source>
</evidence>
<reference evidence="4 5" key="1">
    <citation type="submission" date="2018-09" db="EMBL/GenBank/DDBJ databases">
        <title>Genomic Encyclopedia of Archaeal and Bacterial Type Strains, Phase II (KMG-II): from individual species to whole genera.</title>
        <authorList>
            <person name="Goeker M."/>
        </authorList>
    </citation>
    <scope>NUCLEOTIDE SEQUENCE [LARGE SCALE GENOMIC DNA]</scope>
    <source>
        <strain evidence="4 5">DSM 17008</strain>
    </source>
</reference>
<evidence type="ECO:0000313" key="4">
    <source>
        <dbReference type="EMBL" id="RKD76132.1"/>
    </source>
</evidence>
<dbReference type="Pfam" id="PF03780">
    <property type="entry name" value="Asp23"/>
    <property type="match status" value="1"/>
</dbReference>
<accession>A0A419V7U7</accession>
<comment type="similarity">
    <text evidence="2">Belongs to the asp23 family.</text>
</comment>
<evidence type="ECO:0000256" key="3">
    <source>
        <dbReference type="ARBA" id="ARBA00019574"/>
    </source>
</evidence>
<evidence type="ECO:0000256" key="1">
    <source>
        <dbReference type="ARBA" id="ARBA00002561"/>
    </source>
</evidence>
<dbReference type="Proteomes" id="UP000285120">
    <property type="component" value="Unassembled WGS sequence"/>
</dbReference>
<gene>
    <name evidence="4" type="ORF">ATL39_0344</name>
</gene>
<sequence>MAEINNQNNQEEKELQFSNEVIKKIAALSASEVEGILSLSGGVAEGFAERLGRKSLTKGVSAETGEKQAAIELNVIAKYGANVPQVFQEVKRRITENVRQMTGLEVVEVKMFVDDVDVEGDRKLGEEPEAQETTGRLE</sequence>
<dbReference type="OrthoDB" id="9793465at2"/>
<evidence type="ECO:0000313" key="5">
    <source>
        <dbReference type="Proteomes" id="UP000285120"/>
    </source>
</evidence>
<dbReference type="PANTHER" id="PTHR34297">
    <property type="entry name" value="HYPOTHETICAL CYTOSOLIC PROTEIN-RELATED"/>
    <property type="match status" value="1"/>
</dbReference>
<dbReference type="PANTHER" id="PTHR34297:SF3">
    <property type="entry name" value="ALKALINE SHOCK PROTEIN 23"/>
    <property type="match status" value="1"/>
</dbReference>
<dbReference type="RefSeq" id="WP_120191548.1">
    <property type="nucleotide sequence ID" value="NZ_RAPK01000006.1"/>
</dbReference>
<proteinExistence type="inferred from homology"/>
<dbReference type="EMBL" id="RAPK01000006">
    <property type="protein sequence ID" value="RKD76132.1"/>
    <property type="molecule type" value="Genomic_DNA"/>
</dbReference>
<protein>
    <recommendedName>
        <fullName evidence="3">Alkaline shock protein 23</fullName>
    </recommendedName>
</protein>
<comment type="function">
    <text evidence="1">May play a key role in alkaline pH tolerance.</text>
</comment>
<dbReference type="InterPro" id="IPR005531">
    <property type="entry name" value="Asp23"/>
</dbReference>
<dbReference type="AlphaFoldDB" id="A0A419V7U7"/>
<keyword evidence="5" id="KW-1185">Reference proteome</keyword>
<comment type="caution">
    <text evidence="4">The sequence shown here is derived from an EMBL/GenBank/DDBJ whole genome shotgun (WGS) entry which is preliminary data.</text>
</comment>